<dbReference type="GO" id="GO:0000978">
    <property type="term" value="F:RNA polymerase II cis-regulatory region sequence-specific DNA binding"/>
    <property type="evidence" value="ECO:0007669"/>
    <property type="project" value="TreeGrafter"/>
</dbReference>
<keyword evidence="8" id="KW-1185">Reference proteome</keyword>
<feature type="region of interest" description="Disordered" evidence="4">
    <location>
        <begin position="687"/>
        <end position="717"/>
    </location>
</feature>
<evidence type="ECO:0000259" key="5">
    <source>
        <dbReference type="PROSITE" id="PS50118"/>
    </source>
</evidence>
<dbReference type="RefSeq" id="XP_019007360.1">
    <property type="nucleotide sequence ID" value="XM_019159610.1"/>
</dbReference>
<reference evidence="7" key="4">
    <citation type="submission" date="2024-02" db="EMBL/GenBank/DDBJ databases">
        <title>Comparative genomics of Cryptococcus and Kwoniella reveals pathogenesis evolution and contrasting modes of karyotype evolution via chromosome fusion or intercentromeric recombination.</title>
        <authorList>
            <person name="Coelho M.A."/>
            <person name="David-Palma M."/>
            <person name="Shea T."/>
            <person name="Bowers K."/>
            <person name="McGinley-Smith S."/>
            <person name="Mohammad A.W."/>
            <person name="Gnirke A."/>
            <person name="Yurkov A.M."/>
            <person name="Nowrousian M."/>
            <person name="Sun S."/>
            <person name="Cuomo C.A."/>
            <person name="Heitman J."/>
        </authorList>
    </citation>
    <scope>NUCLEOTIDE SEQUENCE</scope>
    <source>
        <strain evidence="7">CBS 10737</strain>
    </source>
</reference>
<protein>
    <recommendedName>
        <fullName evidence="5">HMG box domain-containing protein</fullName>
    </recommendedName>
</protein>
<feature type="compositionally biased region" description="Basic and acidic residues" evidence="4">
    <location>
        <begin position="45"/>
        <end position="54"/>
    </location>
</feature>
<dbReference type="Pfam" id="PF00505">
    <property type="entry name" value="HMG_box"/>
    <property type="match status" value="1"/>
</dbReference>
<dbReference type="GO" id="GO:0005634">
    <property type="term" value="C:nucleus"/>
    <property type="evidence" value="ECO:0007669"/>
    <property type="project" value="UniProtKB-UniRule"/>
</dbReference>
<evidence type="ECO:0000256" key="2">
    <source>
        <dbReference type="ARBA" id="ARBA00023242"/>
    </source>
</evidence>
<feature type="domain" description="HMG box" evidence="5">
    <location>
        <begin position="278"/>
        <end position="347"/>
    </location>
</feature>
<gene>
    <name evidence="6" type="ORF">I206_07926</name>
    <name evidence="7" type="ORF">I206_106538</name>
</gene>
<feature type="compositionally biased region" description="Polar residues" evidence="4">
    <location>
        <begin position="146"/>
        <end position="157"/>
    </location>
</feature>
<sequence>MASSDTLSNAGPSISRPSSVAQSEGRSVLSAVLAEQRPAQNADISVKHDNEKPKLGRTPSASPPHDLKMANIPVMPPMLRRVSQLSDSSYTSSHSERINPGSNLPMVQIIDQSGKEVIDPTLRDDEVHVALDSVQVGQNALPPMQRTDSFTSTTSGVTGLPPLPQSQPFTGFNNWSNLPPLNLYSTDAGTDTQPSSQTNSPTSPSSLWPSSYDLNGSLTDLNSSSFNTPDQGLSENEVGFGSDFNETQNESNRNESIGAGVPLPKKKSHARKQPEGHIKRARNAFILFRKHITDSNLIPPSVEVKHQNISVVAAKMWKEAPLEVRAKFNEQARIEKEEHSKKYPGYRYQPVSRRTDIIRRRVRKDPSEDEKVDAVAAALIEGKSGDKLEEEIKEQIIQKGNESDIGSEGSTSSARSRSRRRRDVGQLSKGAMRAQKAQARAKQMRQNLLGTNLLNMSLYNAATNRLATSSHHSHHQNAQAQIQQGYLPNGYSSHPGVAAHYSMYPTEGYISSTIGYDPDGRPVQMVQPGPADMAGGYHTEMYPQARGGLIPEGLPGQEHEMYRLPPIEGMMPMDIPQGGPYEWQAQAQQGGEYWDQPGPINGIPPEMGYGHPHASTNPEDYYDSSSYDIHPGRSTVPLPGSSSAGEGIETMNAEYTLPPLMDLTRKEDPLMSDRGPGDLIASHYAKDHSISTSGSEGTDGKNIEKEASKEGQQTPSNHVLFNERLFDGALGTAGLGASSSSEMDNHGEGEDLGMFDQAMEQAGGIGNW</sequence>
<organism evidence="6">
    <name type="scientific">Kwoniella pini CBS 10737</name>
    <dbReference type="NCBI Taxonomy" id="1296096"/>
    <lineage>
        <taxon>Eukaryota</taxon>
        <taxon>Fungi</taxon>
        <taxon>Dikarya</taxon>
        <taxon>Basidiomycota</taxon>
        <taxon>Agaricomycotina</taxon>
        <taxon>Tremellomycetes</taxon>
        <taxon>Tremellales</taxon>
        <taxon>Cryptococcaceae</taxon>
        <taxon>Kwoniella</taxon>
    </lineage>
</organism>
<feature type="compositionally biased region" description="Polar residues" evidence="4">
    <location>
        <begin position="1"/>
        <end position="25"/>
    </location>
</feature>
<dbReference type="EMBL" id="CP144527">
    <property type="protein sequence ID" value="WWC72576.1"/>
    <property type="molecule type" value="Genomic_DNA"/>
</dbReference>
<feature type="region of interest" description="Disordered" evidence="4">
    <location>
        <begin position="397"/>
        <end position="432"/>
    </location>
</feature>
<feature type="compositionally biased region" description="Polar residues" evidence="4">
    <location>
        <begin position="212"/>
        <end position="234"/>
    </location>
</feature>
<dbReference type="KEGG" id="kpin:30176295"/>
<dbReference type="OrthoDB" id="6247875at2759"/>
<dbReference type="SMART" id="SM00398">
    <property type="entry name" value="HMG"/>
    <property type="match status" value="1"/>
</dbReference>
<accession>A0A1B9HSA2</accession>
<dbReference type="PROSITE" id="PS50118">
    <property type="entry name" value="HMG_BOX_2"/>
    <property type="match status" value="1"/>
</dbReference>
<evidence type="ECO:0000313" key="8">
    <source>
        <dbReference type="Proteomes" id="UP000094020"/>
    </source>
</evidence>
<dbReference type="Proteomes" id="UP000094020">
    <property type="component" value="Chromosome 9"/>
</dbReference>
<dbReference type="InterPro" id="IPR051356">
    <property type="entry name" value="SOX/SOX-like_TF"/>
</dbReference>
<dbReference type="InterPro" id="IPR036910">
    <property type="entry name" value="HMG_box_dom_sf"/>
</dbReference>
<dbReference type="SUPFAM" id="SSF47095">
    <property type="entry name" value="HMG-box"/>
    <property type="match status" value="1"/>
</dbReference>
<dbReference type="STRING" id="1296096.A0A1B9HSA2"/>
<feature type="region of interest" description="Disordered" evidence="4">
    <location>
        <begin position="1"/>
        <end position="70"/>
    </location>
</feature>
<feature type="DNA-binding region" description="HMG box" evidence="3">
    <location>
        <begin position="278"/>
        <end position="347"/>
    </location>
</feature>
<evidence type="ECO:0000256" key="3">
    <source>
        <dbReference type="PROSITE-ProRule" id="PRU00267"/>
    </source>
</evidence>
<evidence type="ECO:0000313" key="7">
    <source>
        <dbReference type="EMBL" id="WWC72576.1"/>
    </source>
</evidence>
<reference evidence="6" key="3">
    <citation type="submission" date="2016-07" db="EMBL/GenBank/DDBJ databases">
        <title>Evolution of pathogenesis and genome organization in the Tremellales.</title>
        <authorList>
            <person name="Cuomo C."/>
            <person name="Litvintseva A."/>
            <person name="Heitman J."/>
            <person name="Chen Y."/>
            <person name="Sun S."/>
            <person name="Springer D."/>
            <person name="Dromer F."/>
            <person name="Young S."/>
            <person name="Zeng Q."/>
            <person name="Chapman S."/>
            <person name="Gujja S."/>
            <person name="Saif S."/>
            <person name="Birren B."/>
        </authorList>
    </citation>
    <scope>NUCLEOTIDE SEQUENCE</scope>
    <source>
        <strain evidence="6">CBS 10737</strain>
    </source>
</reference>
<dbReference type="GO" id="GO:0000981">
    <property type="term" value="F:DNA-binding transcription factor activity, RNA polymerase II-specific"/>
    <property type="evidence" value="ECO:0007669"/>
    <property type="project" value="TreeGrafter"/>
</dbReference>
<reference evidence="6" key="1">
    <citation type="submission" date="2013-07" db="EMBL/GenBank/DDBJ databases">
        <title>The Genome Sequence of Cryptococcus pinus CBS10737.</title>
        <authorList>
            <consortium name="The Broad Institute Genome Sequencing Platform"/>
            <person name="Cuomo C."/>
            <person name="Litvintseva A."/>
            <person name="Chen Y."/>
            <person name="Heitman J."/>
            <person name="Sun S."/>
            <person name="Springer D."/>
            <person name="Dromer F."/>
            <person name="Young S.K."/>
            <person name="Zeng Q."/>
            <person name="Gargeya S."/>
            <person name="Fitzgerald M."/>
            <person name="Abouelleil A."/>
            <person name="Alvarado L."/>
            <person name="Berlin A.M."/>
            <person name="Chapman S.B."/>
            <person name="Dewar J."/>
            <person name="Goldberg J."/>
            <person name="Griggs A."/>
            <person name="Gujja S."/>
            <person name="Hansen M."/>
            <person name="Howarth C."/>
            <person name="Imamovic A."/>
            <person name="Larimer J."/>
            <person name="McCowan C."/>
            <person name="Murphy C."/>
            <person name="Pearson M."/>
            <person name="Priest M."/>
            <person name="Roberts A."/>
            <person name="Saif S."/>
            <person name="Shea T."/>
            <person name="Sykes S."/>
            <person name="Wortman J."/>
            <person name="Nusbaum C."/>
            <person name="Birren B."/>
        </authorList>
    </citation>
    <scope>NUCLEOTIDE SEQUENCE [LARGE SCALE GENOMIC DNA]</scope>
    <source>
        <strain evidence="6">CBS 10737</strain>
    </source>
</reference>
<dbReference type="AlphaFoldDB" id="A0A1B9HSA2"/>
<keyword evidence="1 3" id="KW-0238">DNA-binding</keyword>
<dbReference type="GeneID" id="30176295"/>
<feature type="compositionally biased region" description="Polar residues" evidence="4">
    <location>
        <begin position="166"/>
        <end position="191"/>
    </location>
</feature>
<dbReference type="Gene3D" id="1.10.30.10">
    <property type="entry name" value="High mobility group box domain"/>
    <property type="match status" value="1"/>
</dbReference>
<dbReference type="CDD" id="cd01389">
    <property type="entry name" value="HMG-box_ROX1-like"/>
    <property type="match status" value="1"/>
</dbReference>
<keyword evidence="2 3" id="KW-0539">Nucleus</keyword>
<dbReference type="PANTHER" id="PTHR45789:SF2">
    <property type="entry name" value="FI18025P1"/>
    <property type="match status" value="1"/>
</dbReference>
<dbReference type="EMBL" id="KV700120">
    <property type="protein sequence ID" value="OCF46141.1"/>
    <property type="molecule type" value="Genomic_DNA"/>
</dbReference>
<evidence type="ECO:0000256" key="1">
    <source>
        <dbReference type="ARBA" id="ARBA00023125"/>
    </source>
</evidence>
<dbReference type="PANTHER" id="PTHR45789">
    <property type="entry name" value="FI18025P1"/>
    <property type="match status" value="1"/>
</dbReference>
<feature type="compositionally biased region" description="Basic and acidic residues" evidence="4">
    <location>
        <begin position="698"/>
        <end position="709"/>
    </location>
</feature>
<dbReference type="InterPro" id="IPR009071">
    <property type="entry name" value="HMG_box_dom"/>
</dbReference>
<evidence type="ECO:0000313" key="6">
    <source>
        <dbReference type="EMBL" id="OCF46141.1"/>
    </source>
</evidence>
<reference evidence="7" key="2">
    <citation type="submission" date="2013-07" db="EMBL/GenBank/DDBJ databases">
        <authorList>
            <consortium name="The Broad Institute Genome Sequencing Platform"/>
            <person name="Cuomo C."/>
            <person name="Litvintseva A."/>
            <person name="Chen Y."/>
            <person name="Heitman J."/>
            <person name="Sun S."/>
            <person name="Springer D."/>
            <person name="Dromer F."/>
            <person name="Young S.K."/>
            <person name="Zeng Q."/>
            <person name="Gargeya S."/>
            <person name="Fitzgerald M."/>
            <person name="Abouelleil A."/>
            <person name="Alvarado L."/>
            <person name="Berlin A.M."/>
            <person name="Chapman S.B."/>
            <person name="Dewar J."/>
            <person name="Goldberg J."/>
            <person name="Griggs A."/>
            <person name="Gujja S."/>
            <person name="Hansen M."/>
            <person name="Howarth C."/>
            <person name="Imamovic A."/>
            <person name="Larimer J."/>
            <person name="McCowan C."/>
            <person name="Murphy C."/>
            <person name="Pearson M."/>
            <person name="Priest M."/>
            <person name="Roberts A."/>
            <person name="Saif S."/>
            <person name="Shea T."/>
            <person name="Sykes S."/>
            <person name="Wortman J."/>
            <person name="Nusbaum C."/>
            <person name="Birren B."/>
        </authorList>
    </citation>
    <scope>NUCLEOTIDE SEQUENCE</scope>
    <source>
        <strain evidence="7">CBS 10737</strain>
    </source>
</reference>
<feature type="region of interest" description="Disordered" evidence="4">
    <location>
        <begin position="141"/>
        <end position="276"/>
    </location>
</feature>
<proteinExistence type="predicted"/>
<feature type="compositionally biased region" description="Low complexity" evidence="4">
    <location>
        <begin position="192"/>
        <end position="211"/>
    </location>
</feature>
<evidence type="ECO:0000256" key="4">
    <source>
        <dbReference type="SAM" id="MobiDB-lite"/>
    </source>
</evidence>
<feature type="compositionally biased region" description="Polar residues" evidence="4">
    <location>
        <begin position="244"/>
        <end position="255"/>
    </location>
</feature>
<name>A0A1B9HSA2_9TREE</name>